<dbReference type="PANTHER" id="PTHR10625">
    <property type="entry name" value="HISTONE DEACETYLASE HDAC1-RELATED"/>
    <property type="match status" value="1"/>
</dbReference>
<reference evidence="9" key="1">
    <citation type="submission" date="2017-01" db="EMBL/GenBank/DDBJ databases">
        <authorList>
            <person name="Assis F.L."/>
            <person name="Abrahao J.S."/>
            <person name="Silva L."/>
            <person name="Khalil J.B."/>
            <person name="Rodrigues R."/>
            <person name="Silva L.S."/>
            <person name="Arantes T."/>
            <person name="Boratto P."/>
            <person name="Andrade M."/>
            <person name="Kroon E.G."/>
            <person name="Ribeiro B."/>
            <person name="Bergier I."/>
            <person name="Seligmann H."/>
            <person name="Ghigo E."/>
            <person name="Colson P."/>
            <person name="Levasseur A."/>
            <person name="Raoult D."/>
            <person name="Scola B.L."/>
        </authorList>
    </citation>
    <scope>NUCLEOTIDE SEQUENCE</scope>
    <source>
        <strain evidence="9">Soda lake</strain>
    </source>
</reference>
<dbReference type="EMBL" id="KY523104">
    <property type="protein sequence ID" value="QKU34930.1"/>
    <property type="molecule type" value="Genomic_DNA"/>
</dbReference>
<dbReference type="RefSeq" id="YP_010781583.1">
    <property type="nucleotide sequence ID" value="NC_075039.1"/>
</dbReference>
<evidence type="ECO:0000256" key="6">
    <source>
        <dbReference type="ARBA" id="ARBA00023015"/>
    </source>
</evidence>
<keyword evidence="3" id="KW-0678">Repressor</keyword>
<dbReference type="GO" id="GO:0040029">
    <property type="term" value="P:epigenetic regulation of gene expression"/>
    <property type="evidence" value="ECO:0007669"/>
    <property type="project" value="TreeGrafter"/>
</dbReference>
<protein>
    <recommendedName>
        <fullName evidence="2">histone deacetylase</fullName>
        <ecNumber evidence="2">3.5.1.98</ecNumber>
    </recommendedName>
</protein>
<dbReference type="KEGG" id="vg:80518347"/>
<dbReference type="GO" id="GO:0141221">
    <property type="term" value="F:histone deacetylase activity, hydrolytic mechanism"/>
    <property type="evidence" value="ECO:0007669"/>
    <property type="project" value="UniProtKB-EC"/>
</dbReference>
<evidence type="ECO:0000256" key="5">
    <source>
        <dbReference type="ARBA" id="ARBA00022853"/>
    </source>
</evidence>
<proteinExistence type="inferred from homology"/>
<keyword evidence="4" id="KW-0378">Hydrolase</keyword>
<evidence type="ECO:0000256" key="3">
    <source>
        <dbReference type="ARBA" id="ARBA00022491"/>
    </source>
</evidence>
<dbReference type="SUPFAM" id="SSF52768">
    <property type="entry name" value="Arginase/deacetylase"/>
    <property type="match status" value="1"/>
</dbReference>
<dbReference type="InterPro" id="IPR023801">
    <property type="entry name" value="His_deacetylse_dom"/>
</dbReference>
<dbReference type="Pfam" id="PF00850">
    <property type="entry name" value="Hist_deacetyl"/>
    <property type="match status" value="1"/>
</dbReference>
<evidence type="ECO:0000313" key="9">
    <source>
        <dbReference type="EMBL" id="QKU34930.1"/>
    </source>
</evidence>
<organism evidence="9">
    <name type="scientific">Tupanvirus soda lake</name>
    <dbReference type="NCBI Taxonomy" id="2126985"/>
    <lineage>
        <taxon>Viruses</taxon>
        <taxon>Varidnaviria</taxon>
        <taxon>Bamfordvirae</taxon>
        <taxon>Nucleocytoviricota</taxon>
        <taxon>Megaviricetes</taxon>
        <taxon>Imitervirales</taxon>
        <taxon>Mimiviridae</taxon>
        <taxon>Megamimivirinae</taxon>
        <taxon>Tupanvirus</taxon>
        <taxon>Tupanvirus salinum</taxon>
    </lineage>
</organism>
<dbReference type="CDD" id="cd09992">
    <property type="entry name" value="HDAC_classII"/>
    <property type="match status" value="1"/>
</dbReference>
<feature type="domain" description="Histone deacetylase" evidence="8">
    <location>
        <begin position="123"/>
        <end position="357"/>
    </location>
</feature>
<dbReference type="InterPro" id="IPR023696">
    <property type="entry name" value="Ureohydrolase_dom_sf"/>
</dbReference>
<comment type="similarity">
    <text evidence="1">Belongs to the histone deacetylase family. HD type 2 subfamily.</text>
</comment>
<dbReference type="Gene3D" id="3.40.800.20">
    <property type="entry name" value="Histone deacetylase domain"/>
    <property type="match status" value="1"/>
</dbReference>
<dbReference type="PANTHER" id="PTHR10625:SF5">
    <property type="entry name" value="HISTONE DEACETYLASE"/>
    <property type="match status" value="1"/>
</dbReference>
<dbReference type="InterPro" id="IPR037138">
    <property type="entry name" value="His_deacetylse_dom_sf"/>
</dbReference>
<sequence>MDKKIVTIYYDSKMVYFHDPDFGSLENGQRVNINIQKYEKKGCRIVYPEPKKSYMKILKYVHYANPTFKYISSVSLQPNIFEKFLRIKPKSIKLRNCHGCTSETSDNICKICGTRNNKIKYYRYAFTIDKNICDSDTTYITPTTFLAIKNAVALVCQMVDEVIEKKTNHGFAIIRPPGHHASHDKSEGFCVVNNIAVCAYYAIVKGFRRIFIFDFDAHHGNGTQNMFYQRNDIYYCSIHTIEAYPKTGQEDEIGEGNGRGFNLNIIVPKKVNTETYLDKFNNIVVPVISEYKPELILVSAGFDGLASDPMAIMNLTPECYGEIIKTLVGFNVPVCMVLEGGYNVDDLKKCYTMCVDELLNN</sequence>
<evidence type="ECO:0000256" key="1">
    <source>
        <dbReference type="ARBA" id="ARBA00007738"/>
    </source>
</evidence>
<evidence type="ECO:0000256" key="2">
    <source>
        <dbReference type="ARBA" id="ARBA00012111"/>
    </source>
</evidence>
<keyword evidence="7" id="KW-0804">Transcription</keyword>
<name>A0A6N1NL65_9VIRU</name>
<evidence type="ECO:0000256" key="4">
    <source>
        <dbReference type="ARBA" id="ARBA00022801"/>
    </source>
</evidence>
<dbReference type="PRINTS" id="PR01270">
    <property type="entry name" value="HDASUPER"/>
</dbReference>
<dbReference type="GeneID" id="80518347"/>
<evidence type="ECO:0000259" key="8">
    <source>
        <dbReference type="Pfam" id="PF00850"/>
    </source>
</evidence>
<dbReference type="EC" id="3.5.1.98" evidence="2"/>
<dbReference type="InterPro" id="IPR000286">
    <property type="entry name" value="HDACs"/>
</dbReference>
<keyword evidence="6" id="KW-0805">Transcription regulation</keyword>
<accession>A0A6N1NL65</accession>
<reference evidence="9" key="2">
    <citation type="journal article" date="2018" name="Nat. Commun.">
        <title>Tailed giant Tupanvirus possesses the most complete translational apparatus of the known virosphere.</title>
        <authorList>
            <person name="Abrahao J."/>
            <person name="Silva L."/>
            <person name="Silva L.S."/>
            <person name="Khalil J.Y.B."/>
            <person name="Rodrigues R."/>
            <person name="Arantes T."/>
            <person name="Assis F."/>
            <person name="Boratto P."/>
            <person name="Andrade M."/>
            <person name="Kroon E.G."/>
            <person name="Ribeiro B."/>
            <person name="Bergier I."/>
            <person name="Seligmann H."/>
            <person name="Ghigo E."/>
            <person name="Colson P."/>
            <person name="Levasseur A."/>
            <person name="Kroemer G."/>
            <person name="Raoult D."/>
            <person name="La Scola B."/>
        </authorList>
    </citation>
    <scope>NUCLEOTIDE SEQUENCE [LARGE SCALE GENOMIC DNA]</scope>
    <source>
        <strain evidence="9">Soda lake</strain>
    </source>
</reference>
<evidence type="ECO:0000256" key="7">
    <source>
        <dbReference type="ARBA" id="ARBA00023163"/>
    </source>
</evidence>
<keyword evidence="5" id="KW-0156">Chromatin regulator</keyword>